<dbReference type="Pfam" id="PF12796">
    <property type="entry name" value="Ank_2"/>
    <property type="match status" value="1"/>
</dbReference>
<dbReference type="InterPro" id="IPR051070">
    <property type="entry name" value="NF-kappa-B_inhibitor"/>
</dbReference>
<dbReference type="PROSITE" id="PS50088">
    <property type="entry name" value="ANK_REPEAT"/>
    <property type="match status" value="1"/>
</dbReference>
<keyword evidence="5" id="KW-1185">Reference proteome</keyword>
<evidence type="ECO:0000313" key="4">
    <source>
        <dbReference type="EMBL" id="EFX75937.1"/>
    </source>
</evidence>
<keyword evidence="2 3" id="KW-0040">ANK repeat</keyword>
<dbReference type="Gene3D" id="1.25.40.20">
    <property type="entry name" value="Ankyrin repeat-containing domain"/>
    <property type="match status" value="1"/>
</dbReference>
<dbReference type="SUPFAM" id="SSF48403">
    <property type="entry name" value="Ankyrin repeat"/>
    <property type="match status" value="1"/>
</dbReference>
<dbReference type="SMART" id="SM00248">
    <property type="entry name" value="ANK"/>
    <property type="match status" value="2"/>
</dbReference>
<gene>
    <name evidence="4" type="ORF">DAPPUDRAFT_14302</name>
</gene>
<dbReference type="AlphaFoldDB" id="E9GXG7"/>
<feature type="non-terminal residue" evidence="4">
    <location>
        <position position="86"/>
    </location>
</feature>
<proteinExistence type="predicted"/>
<feature type="repeat" description="ANK" evidence="3">
    <location>
        <begin position="36"/>
        <end position="68"/>
    </location>
</feature>
<feature type="non-terminal residue" evidence="4">
    <location>
        <position position="1"/>
    </location>
</feature>
<keyword evidence="1" id="KW-0677">Repeat</keyword>
<accession>E9GXG7</accession>
<organism evidence="4 5">
    <name type="scientific">Daphnia pulex</name>
    <name type="common">Water flea</name>
    <dbReference type="NCBI Taxonomy" id="6669"/>
    <lineage>
        <taxon>Eukaryota</taxon>
        <taxon>Metazoa</taxon>
        <taxon>Ecdysozoa</taxon>
        <taxon>Arthropoda</taxon>
        <taxon>Crustacea</taxon>
        <taxon>Branchiopoda</taxon>
        <taxon>Diplostraca</taxon>
        <taxon>Cladocera</taxon>
        <taxon>Anomopoda</taxon>
        <taxon>Daphniidae</taxon>
        <taxon>Daphnia</taxon>
    </lineage>
</organism>
<dbReference type="Proteomes" id="UP000000305">
    <property type="component" value="Unassembled WGS sequence"/>
</dbReference>
<dbReference type="PANTHER" id="PTHR46680">
    <property type="entry name" value="NF-KAPPA-B INHIBITOR ALPHA"/>
    <property type="match status" value="1"/>
</dbReference>
<reference evidence="4 5" key="1">
    <citation type="journal article" date="2011" name="Science">
        <title>The ecoresponsive genome of Daphnia pulex.</title>
        <authorList>
            <person name="Colbourne J.K."/>
            <person name="Pfrender M.E."/>
            <person name="Gilbert D."/>
            <person name="Thomas W.K."/>
            <person name="Tucker A."/>
            <person name="Oakley T.H."/>
            <person name="Tokishita S."/>
            <person name="Aerts A."/>
            <person name="Arnold G.J."/>
            <person name="Basu M.K."/>
            <person name="Bauer D.J."/>
            <person name="Caceres C.E."/>
            <person name="Carmel L."/>
            <person name="Casola C."/>
            <person name="Choi J.H."/>
            <person name="Detter J.C."/>
            <person name="Dong Q."/>
            <person name="Dusheyko S."/>
            <person name="Eads B.D."/>
            <person name="Frohlich T."/>
            <person name="Geiler-Samerotte K.A."/>
            <person name="Gerlach D."/>
            <person name="Hatcher P."/>
            <person name="Jogdeo S."/>
            <person name="Krijgsveld J."/>
            <person name="Kriventseva E.V."/>
            <person name="Kultz D."/>
            <person name="Laforsch C."/>
            <person name="Lindquist E."/>
            <person name="Lopez J."/>
            <person name="Manak J.R."/>
            <person name="Muller J."/>
            <person name="Pangilinan J."/>
            <person name="Patwardhan R.P."/>
            <person name="Pitluck S."/>
            <person name="Pritham E.J."/>
            <person name="Rechtsteiner A."/>
            <person name="Rho M."/>
            <person name="Rogozin I.B."/>
            <person name="Sakarya O."/>
            <person name="Salamov A."/>
            <person name="Schaack S."/>
            <person name="Shapiro H."/>
            <person name="Shiga Y."/>
            <person name="Skalitzky C."/>
            <person name="Smith Z."/>
            <person name="Souvorov A."/>
            <person name="Sung W."/>
            <person name="Tang Z."/>
            <person name="Tsuchiya D."/>
            <person name="Tu H."/>
            <person name="Vos H."/>
            <person name="Wang M."/>
            <person name="Wolf Y.I."/>
            <person name="Yamagata H."/>
            <person name="Yamada T."/>
            <person name="Ye Y."/>
            <person name="Shaw J.R."/>
            <person name="Andrews J."/>
            <person name="Crease T.J."/>
            <person name="Tang H."/>
            <person name="Lucas S.M."/>
            <person name="Robertson H.M."/>
            <person name="Bork P."/>
            <person name="Koonin E.V."/>
            <person name="Zdobnov E.M."/>
            <person name="Grigoriev I.V."/>
            <person name="Lynch M."/>
            <person name="Boore J.L."/>
        </authorList>
    </citation>
    <scope>NUCLEOTIDE SEQUENCE [LARGE SCALE GENOMIC DNA]</scope>
</reference>
<dbReference type="OrthoDB" id="6335178at2759"/>
<evidence type="ECO:0000256" key="2">
    <source>
        <dbReference type="ARBA" id="ARBA00023043"/>
    </source>
</evidence>
<dbReference type="EMBL" id="GL732572">
    <property type="protein sequence ID" value="EFX75937.1"/>
    <property type="molecule type" value="Genomic_DNA"/>
</dbReference>
<protein>
    <submittedName>
        <fullName evidence="4">Uncharacterized protein</fullName>
    </submittedName>
</protein>
<evidence type="ECO:0000256" key="1">
    <source>
        <dbReference type="ARBA" id="ARBA00022737"/>
    </source>
</evidence>
<evidence type="ECO:0000313" key="5">
    <source>
        <dbReference type="Proteomes" id="UP000000305"/>
    </source>
</evidence>
<dbReference type="HOGENOM" id="CLU_2504202_0_0_1"/>
<dbReference type="PhylomeDB" id="E9GXG7"/>
<dbReference type="InterPro" id="IPR002110">
    <property type="entry name" value="Ankyrin_rpt"/>
</dbReference>
<dbReference type="KEGG" id="dpx:DAPPUDRAFT_14302"/>
<dbReference type="InterPro" id="IPR036770">
    <property type="entry name" value="Ankyrin_rpt-contain_sf"/>
</dbReference>
<dbReference type="InParanoid" id="E9GXG7"/>
<name>E9GXG7_DAPPU</name>
<dbReference type="PANTHER" id="PTHR46680:SF3">
    <property type="entry name" value="NF-KAPPA-B INHIBITOR CACTUS"/>
    <property type="match status" value="1"/>
</dbReference>
<evidence type="ECO:0000256" key="3">
    <source>
        <dbReference type="PROSITE-ProRule" id="PRU00023"/>
    </source>
</evidence>
<sequence>DKAGNTLLLLACASPSILILKQILEHCSEVRMHNVAGDTALHLASMAKGPNVIFKLCKRGATVTAQDCRGRTPLMIAIMSNNRQAA</sequence>